<dbReference type="Proteomes" id="UP000469194">
    <property type="component" value="Unassembled WGS sequence"/>
</dbReference>
<reference evidence="1 2" key="1">
    <citation type="submission" date="2019-10" db="EMBL/GenBank/DDBJ databases">
        <title>Bifidobacterium from non-human primates.</title>
        <authorList>
            <person name="Modesto M."/>
        </authorList>
    </citation>
    <scope>NUCLEOTIDE SEQUENCE [LARGE SCALE GENOMIC DNA]</scope>
    <source>
        <strain evidence="1 2">TRE17</strain>
    </source>
</reference>
<comment type="caution">
    <text evidence="1">The sequence shown here is derived from an EMBL/GenBank/DDBJ whole genome shotgun (WGS) entry which is preliminary data.</text>
</comment>
<accession>A0A6N9Z507</accession>
<evidence type="ECO:0000313" key="2">
    <source>
        <dbReference type="Proteomes" id="UP000469194"/>
    </source>
</evidence>
<proteinExistence type="predicted"/>
<name>A0A6N9Z507_9BIFI</name>
<evidence type="ECO:0000313" key="1">
    <source>
        <dbReference type="EMBL" id="NEG89233.1"/>
    </source>
</evidence>
<sequence length="242" mass="27601">MVDMTIGVNADAFGLSTGDVASQFKKWDPTFHARTQRIFRASGACRELGQDRPLSESDERAFHDWFALDCRIRQVTDRDASYDGARFTLTYDDDGMSPYLMMAEMMHENGSIGDRAIRDMREMDITNFASAFGIIGIDESEGRLMLEDLMWEGEYDVAVTASKMAQYARSKHHGMVVGRIAKIRGAWMLYGDPIYESERPVSVYGLRKLHTLRCITETPDFLGLKDMFYDWRDTYGTSRDAS</sequence>
<gene>
    <name evidence="1" type="ORF">GFD25_04300</name>
</gene>
<dbReference type="AlphaFoldDB" id="A0A6N9Z507"/>
<keyword evidence="2" id="KW-1185">Reference proteome</keyword>
<protein>
    <submittedName>
        <fullName evidence="1">Uncharacterized protein</fullName>
    </submittedName>
</protein>
<dbReference type="EMBL" id="WHZW01000007">
    <property type="protein sequence ID" value="NEG89233.1"/>
    <property type="molecule type" value="Genomic_DNA"/>
</dbReference>
<organism evidence="1 2">
    <name type="scientific">Bifidobacterium aerophilum</name>
    <dbReference type="NCBI Taxonomy" id="1798155"/>
    <lineage>
        <taxon>Bacteria</taxon>
        <taxon>Bacillati</taxon>
        <taxon>Actinomycetota</taxon>
        <taxon>Actinomycetes</taxon>
        <taxon>Bifidobacteriales</taxon>
        <taxon>Bifidobacteriaceae</taxon>
        <taxon>Bifidobacterium</taxon>
    </lineage>
</organism>
<dbReference type="RefSeq" id="WP_163230302.1">
    <property type="nucleotide sequence ID" value="NZ_WHZW01000007.1"/>
</dbReference>